<organism evidence="2 3">
    <name type="scientific">Gemmata palustris</name>
    <dbReference type="NCBI Taxonomy" id="2822762"/>
    <lineage>
        <taxon>Bacteria</taxon>
        <taxon>Pseudomonadati</taxon>
        <taxon>Planctomycetota</taxon>
        <taxon>Planctomycetia</taxon>
        <taxon>Gemmatales</taxon>
        <taxon>Gemmataceae</taxon>
        <taxon>Gemmata</taxon>
    </lineage>
</organism>
<keyword evidence="3" id="KW-1185">Reference proteome</keyword>
<protein>
    <submittedName>
        <fullName evidence="2">SMI1/KNR4 family protein</fullName>
    </submittedName>
</protein>
<dbReference type="InterPro" id="IPR018958">
    <property type="entry name" value="Knr4/Smi1-like_dom"/>
</dbReference>
<dbReference type="InterPro" id="IPR037883">
    <property type="entry name" value="Knr4/Smi1-like_sf"/>
</dbReference>
<name>A0ABS5BW13_9BACT</name>
<comment type="caution">
    <text evidence="2">The sequence shown here is derived from an EMBL/GenBank/DDBJ whole genome shotgun (WGS) entry which is preliminary data.</text>
</comment>
<dbReference type="Gene3D" id="3.40.1580.10">
    <property type="entry name" value="SMI1/KNR4-like"/>
    <property type="match status" value="1"/>
</dbReference>
<dbReference type="EMBL" id="JAGKQQ010000001">
    <property type="protein sequence ID" value="MBP3957863.1"/>
    <property type="molecule type" value="Genomic_DNA"/>
</dbReference>
<dbReference type="Pfam" id="PF14567">
    <property type="entry name" value="SUKH_5"/>
    <property type="match status" value="1"/>
</dbReference>
<reference evidence="2 3" key="1">
    <citation type="submission" date="2021-04" db="EMBL/GenBank/DDBJ databases">
        <authorList>
            <person name="Ivanova A."/>
        </authorList>
    </citation>
    <scope>NUCLEOTIDE SEQUENCE [LARGE SCALE GENOMIC DNA]</scope>
    <source>
        <strain evidence="2 3">G18</strain>
    </source>
</reference>
<feature type="domain" description="Knr4/Smi1-like" evidence="1">
    <location>
        <begin position="23"/>
        <end position="143"/>
    </location>
</feature>
<evidence type="ECO:0000313" key="2">
    <source>
        <dbReference type="EMBL" id="MBP3957863.1"/>
    </source>
</evidence>
<dbReference type="Proteomes" id="UP000676565">
    <property type="component" value="Unassembled WGS sequence"/>
</dbReference>
<sequence length="156" mass="17686">MEDVASLLARMQELEPEVHVYGPASEEPIGQLEAAFGCPMPPSYRAFLAQFGGFSIIDSSYSGIIRGRTDACRGWAWTDTLYARNWCQLPTHYLVVQPDEDGFKCLDFSRTTPDGEHPVVYHMPFRETPFNEMAPSYVAWLIEDLQAMIDAWTEDV</sequence>
<dbReference type="SUPFAM" id="SSF160631">
    <property type="entry name" value="SMI1/KNR4-like"/>
    <property type="match status" value="1"/>
</dbReference>
<evidence type="ECO:0000313" key="3">
    <source>
        <dbReference type="Proteomes" id="UP000676565"/>
    </source>
</evidence>
<dbReference type="SMART" id="SM00860">
    <property type="entry name" value="SMI1_KNR4"/>
    <property type="match status" value="1"/>
</dbReference>
<dbReference type="RefSeq" id="WP_210657328.1">
    <property type="nucleotide sequence ID" value="NZ_JAGKQQ010000001.1"/>
</dbReference>
<gene>
    <name evidence="2" type="ORF">J8F10_21630</name>
</gene>
<proteinExistence type="predicted"/>
<evidence type="ECO:0000259" key="1">
    <source>
        <dbReference type="SMART" id="SM00860"/>
    </source>
</evidence>
<accession>A0ABS5BW13</accession>